<sequence length="171" mass="19135">MSGIAFLSCNASWSTLVLMESELIVLPLKAIIMCAQLCGALLVWHRPTASLSDLTPVEVATSTTHKQKLCSEYLVQFLDNTSSSSLGFNKLSLTSDFITQVPLFGRQQRYAELIRLQCSGLGHRVEEGRRRRRIRPRDYKSVSTECENVNMSAVYELQLHPTSMGLPEISL</sequence>
<evidence type="ECO:0000313" key="2">
    <source>
        <dbReference type="Proteomes" id="UP000031443"/>
    </source>
</evidence>
<organism evidence="1 2">
    <name type="scientific">Chelonia mydas</name>
    <name type="common">Green sea-turtle</name>
    <name type="synonym">Chelonia agassizi</name>
    <dbReference type="NCBI Taxonomy" id="8469"/>
    <lineage>
        <taxon>Eukaryota</taxon>
        <taxon>Metazoa</taxon>
        <taxon>Chordata</taxon>
        <taxon>Craniata</taxon>
        <taxon>Vertebrata</taxon>
        <taxon>Euteleostomi</taxon>
        <taxon>Archelosauria</taxon>
        <taxon>Testudinata</taxon>
        <taxon>Testudines</taxon>
        <taxon>Cryptodira</taxon>
        <taxon>Durocryptodira</taxon>
        <taxon>Americhelydia</taxon>
        <taxon>Chelonioidea</taxon>
        <taxon>Cheloniidae</taxon>
        <taxon>Chelonia</taxon>
    </lineage>
</organism>
<name>M7B4J6_CHEMY</name>
<dbReference type="AlphaFoldDB" id="M7B4J6"/>
<proteinExistence type="predicted"/>
<accession>M7B4J6</accession>
<gene>
    <name evidence="1" type="ORF">UY3_12436</name>
</gene>
<protein>
    <submittedName>
        <fullName evidence="1">Uncharacterized protein</fullName>
    </submittedName>
</protein>
<dbReference type="Proteomes" id="UP000031443">
    <property type="component" value="Unassembled WGS sequence"/>
</dbReference>
<evidence type="ECO:0000313" key="1">
    <source>
        <dbReference type="EMBL" id="EMP30435.1"/>
    </source>
</evidence>
<reference evidence="2" key="1">
    <citation type="journal article" date="2013" name="Nat. Genet.">
        <title>The draft genomes of soft-shell turtle and green sea turtle yield insights into the development and evolution of the turtle-specific body plan.</title>
        <authorList>
            <person name="Wang Z."/>
            <person name="Pascual-Anaya J."/>
            <person name="Zadissa A."/>
            <person name="Li W."/>
            <person name="Niimura Y."/>
            <person name="Huang Z."/>
            <person name="Li C."/>
            <person name="White S."/>
            <person name="Xiong Z."/>
            <person name="Fang D."/>
            <person name="Wang B."/>
            <person name="Ming Y."/>
            <person name="Chen Y."/>
            <person name="Zheng Y."/>
            <person name="Kuraku S."/>
            <person name="Pignatelli M."/>
            <person name="Herrero J."/>
            <person name="Beal K."/>
            <person name="Nozawa M."/>
            <person name="Li Q."/>
            <person name="Wang J."/>
            <person name="Zhang H."/>
            <person name="Yu L."/>
            <person name="Shigenobu S."/>
            <person name="Wang J."/>
            <person name="Liu J."/>
            <person name="Flicek P."/>
            <person name="Searle S."/>
            <person name="Wang J."/>
            <person name="Kuratani S."/>
            <person name="Yin Y."/>
            <person name="Aken B."/>
            <person name="Zhang G."/>
            <person name="Irie N."/>
        </authorList>
    </citation>
    <scope>NUCLEOTIDE SEQUENCE [LARGE SCALE GENOMIC DNA]</scope>
</reference>
<keyword evidence="2" id="KW-1185">Reference proteome</keyword>
<dbReference type="EMBL" id="KB549795">
    <property type="protein sequence ID" value="EMP30435.1"/>
    <property type="molecule type" value="Genomic_DNA"/>
</dbReference>